<dbReference type="PANTHER" id="PTHR45348:SF5">
    <property type="entry name" value="OXIDOREDUCTASE, PUTATIVE (AFU_ORTHOLOGUE AFUA_8G01420)-RELATED"/>
    <property type="match status" value="1"/>
</dbReference>
<dbReference type="Proteomes" id="UP000738349">
    <property type="component" value="Unassembled WGS sequence"/>
</dbReference>
<comment type="similarity">
    <text evidence="1">Belongs to the zinc-containing alcohol dehydrogenase family.</text>
</comment>
<keyword evidence="2" id="KW-0560">Oxidoreductase</keyword>
<proteinExistence type="inferred from homology"/>
<protein>
    <submittedName>
        <fullName evidence="4">Chaperonin 10-like protein</fullName>
    </submittedName>
</protein>
<gene>
    <name evidence="4" type="ORF">EDB81DRAFT_840713</name>
</gene>
<dbReference type="OrthoDB" id="3233595at2759"/>
<dbReference type="SUPFAM" id="SSF50129">
    <property type="entry name" value="GroES-like"/>
    <property type="match status" value="1"/>
</dbReference>
<dbReference type="InterPro" id="IPR011032">
    <property type="entry name" value="GroES-like_sf"/>
</dbReference>
<evidence type="ECO:0000313" key="4">
    <source>
        <dbReference type="EMBL" id="KAH7156685.1"/>
    </source>
</evidence>
<dbReference type="InterPro" id="IPR036291">
    <property type="entry name" value="NAD(P)-bd_dom_sf"/>
</dbReference>
<dbReference type="InterPro" id="IPR020843">
    <property type="entry name" value="ER"/>
</dbReference>
<evidence type="ECO:0000256" key="2">
    <source>
        <dbReference type="ARBA" id="ARBA00023002"/>
    </source>
</evidence>
<evidence type="ECO:0000256" key="1">
    <source>
        <dbReference type="ARBA" id="ARBA00008072"/>
    </source>
</evidence>
<reference evidence="4" key="1">
    <citation type="journal article" date="2021" name="Nat. Commun.">
        <title>Genetic determinants of endophytism in the Arabidopsis root mycobiome.</title>
        <authorList>
            <person name="Mesny F."/>
            <person name="Miyauchi S."/>
            <person name="Thiergart T."/>
            <person name="Pickel B."/>
            <person name="Atanasova L."/>
            <person name="Karlsson M."/>
            <person name="Huettel B."/>
            <person name="Barry K.W."/>
            <person name="Haridas S."/>
            <person name="Chen C."/>
            <person name="Bauer D."/>
            <person name="Andreopoulos W."/>
            <person name="Pangilinan J."/>
            <person name="LaButti K."/>
            <person name="Riley R."/>
            <person name="Lipzen A."/>
            <person name="Clum A."/>
            <person name="Drula E."/>
            <person name="Henrissat B."/>
            <person name="Kohler A."/>
            <person name="Grigoriev I.V."/>
            <person name="Martin F.M."/>
            <person name="Hacquard S."/>
        </authorList>
    </citation>
    <scope>NUCLEOTIDE SEQUENCE</scope>
    <source>
        <strain evidence="4">MPI-CAGE-AT-0147</strain>
    </source>
</reference>
<sequence>MKEARITPDVEVEIHEVPIPAPKAGEVLVKVAVSGTNPKDWKMPVIYAYQATNSGDDFAGIVEAVGEGVFEFKPGDRVAAMHQIGTANGAFAEYAIAPASTTFHIPDNTNFAEAATIPLTGLVAAFGLFHVLSLPAPWSPAGTKSTPLVIHGAGTAIGAFAIKLAKAANIGPIIATAGNSSDLVRGLLDVEQDDAIVDYRQPTEKLVADIQSAIAKIGKGPAWHGLDAISNNDGAPEYVGILKEVLGTQAGLDGKKPLVATVQGGATVTGLVDGGYINVMLANIGTKEQQCFGHTMSRLFTYGLAKGWLTGHPTEVVEGGLPGLGDALKRLKDGKVFGTKLVVEVGTQ</sequence>
<evidence type="ECO:0000259" key="3">
    <source>
        <dbReference type="SMART" id="SM00829"/>
    </source>
</evidence>
<dbReference type="SMART" id="SM00829">
    <property type="entry name" value="PKS_ER"/>
    <property type="match status" value="1"/>
</dbReference>
<dbReference type="Gene3D" id="3.90.180.10">
    <property type="entry name" value="Medium-chain alcohol dehydrogenases, catalytic domain"/>
    <property type="match status" value="1"/>
</dbReference>
<evidence type="ECO:0000313" key="5">
    <source>
        <dbReference type="Proteomes" id="UP000738349"/>
    </source>
</evidence>
<feature type="domain" description="Enoyl reductase (ER)" evidence="3">
    <location>
        <begin position="5"/>
        <end position="343"/>
    </location>
</feature>
<keyword evidence="5" id="KW-1185">Reference proteome</keyword>
<accession>A0A9P9F8J1</accession>
<dbReference type="SUPFAM" id="SSF51735">
    <property type="entry name" value="NAD(P)-binding Rossmann-fold domains"/>
    <property type="match status" value="1"/>
</dbReference>
<dbReference type="AlphaFoldDB" id="A0A9P9F8J1"/>
<dbReference type="Pfam" id="PF08240">
    <property type="entry name" value="ADH_N"/>
    <property type="match status" value="1"/>
</dbReference>
<dbReference type="CDD" id="cd08249">
    <property type="entry name" value="enoyl_reductase_like"/>
    <property type="match status" value="1"/>
</dbReference>
<organism evidence="4 5">
    <name type="scientific">Dactylonectria macrodidyma</name>
    <dbReference type="NCBI Taxonomy" id="307937"/>
    <lineage>
        <taxon>Eukaryota</taxon>
        <taxon>Fungi</taxon>
        <taxon>Dikarya</taxon>
        <taxon>Ascomycota</taxon>
        <taxon>Pezizomycotina</taxon>
        <taxon>Sordariomycetes</taxon>
        <taxon>Hypocreomycetidae</taxon>
        <taxon>Hypocreales</taxon>
        <taxon>Nectriaceae</taxon>
        <taxon>Dactylonectria</taxon>
    </lineage>
</organism>
<name>A0A9P9F8J1_9HYPO</name>
<dbReference type="InterPro" id="IPR013154">
    <property type="entry name" value="ADH-like_N"/>
</dbReference>
<dbReference type="Gene3D" id="3.40.50.720">
    <property type="entry name" value="NAD(P)-binding Rossmann-like Domain"/>
    <property type="match status" value="1"/>
</dbReference>
<dbReference type="PANTHER" id="PTHR45348">
    <property type="entry name" value="HYPOTHETICAL OXIDOREDUCTASE (EUROFUNG)"/>
    <property type="match status" value="1"/>
</dbReference>
<dbReference type="InterPro" id="IPR047122">
    <property type="entry name" value="Trans-enoyl_RdTase-like"/>
</dbReference>
<dbReference type="EMBL" id="JAGMUV010000005">
    <property type="protein sequence ID" value="KAH7156685.1"/>
    <property type="molecule type" value="Genomic_DNA"/>
</dbReference>
<dbReference type="GO" id="GO:0016651">
    <property type="term" value="F:oxidoreductase activity, acting on NAD(P)H"/>
    <property type="evidence" value="ECO:0007669"/>
    <property type="project" value="InterPro"/>
</dbReference>
<comment type="caution">
    <text evidence="4">The sequence shown here is derived from an EMBL/GenBank/DDBJ whole genome shotgun (WGS) entry which is preliminary data.</text>
</comment>